<name>A0AAE0ZCU3_9GAST</name>
<evidence type="ECO:0000313" key="2">
    <source>
        <dbReference type="Proteomes" id="UP001283361"/>
    </source>
</evidence>
<proteinExistence type="predicted"/>
<dbReference type="InterPro" id="IPR050951">
    <property type="entry name" value="Retrovirus_Pol_polyprotein"/>
</dbReference>
<dbReference type="InterPro" id="IPR043128">
    <property type="entry name" value="Rev_trsase/Diguanyl_cyclase"/>
</dbReference>
<dbReference type="Gene3D" id="3.30.70.270">
    <property type="match status" value="1"/>
</dbReference>
<dbReference type="EMBL" id="JAWDGP010004193">
    <property type="protein sequence ID" value="KAK3766840.1"/>
    <property type="molecule type" value="Genomic_DNA"/>
</dbReference>
<dbReference type="AlphaFoldDB" id="A0AAE0ZCU3"/>
<dbReference type="InterPro" id="IPR043502">
    <property type="entry name" value="DNA/RNA_pol_sf"/>
</dbReference>
<gene>
    <name evidence="1" type="ORF">RRG08_051984</name>
</gene>
<keyword evidence="2" id="KW-1185">Reference proteome</keyword>
<dbReference type="PANTHER" id="PTHR37984">
    <property type="entry name" value="PROTEIN CBG26694"/>
    <property type="match status" value="1"/>
</dbReference>
<reference evidence="1" key="1">
    <citation type="journal article" date="2023" name="G3 (Bethesda)">
        <title>A reference genome for the long-term kleptoplast-retaining sea slug Elysia crispata morphotype clarki.</title>
        <authorList>
            <person name="Eastman K.E."/>
            <person name="Pendleton A.L."/>
            <person name="Shaikh M.A."/>
            <person name="Suttiyut T."/>
            <person name="Ogas R."/>
            <person name="Tomko P."/>
            <person name="Gavelis G."/>
            <person name="Widhalm J.R."/>
            <person name="Wisecaver J.H."/>
        </authorList>
    </citation>
    <scope>NUCLEOTIDE SEQUENCE</scope>
    <source>
        <strain evidence="1">ECLA1</strain>
    </source>
</reference>
<organism evidence="1 2">
    <name type="scientific">Elysia crispata</name>
    <name type="common">lettuce slug</name>
    <dbReference type="NCBI Taxonomy" id="231223"/>
    <lineage>
        <taxon>Eukaryota</taxon>
        <taxon>Metazoa</taxon>
        <taxon>Spiralia</taxon>
        <taxon>Lophotrochozoa</taxon>
        <taxon>Mollusca</taxon>
        <taxon>Gastropoda</taxon>
        <taxon>Heterobranchia</taxon>
        <taxon>Euthyneura</taxon>
        <taxon>Panpulmonata</taxon>
        <taxon>Sacoglossa</taxon>
        <taxon>Placobranchoidea</taxon>
        <taxon>Plakobranchidae</taxon>
        <taxon>Elysia</taxon>
    </lineage>
</organism>
<dbReference type="Gene3D" id="3.10.10.10">
    <property type="entry name" value="HIV Type 1 Reverse Transcriptase, subunit A, domain 1"/>
    <property type="match status" value="1"/>
</dbReference>
<dbReference type="PANTHER" id="PTHR37984:SF5">
    <property type="entry name" value="PROTEIN NYNRIN-LIKE"/>
    <property type="match status" value="1"/>
</dbReference>
<accession>A0AAE0ZCU3</accession>
<comment type="caution">
    <text evidence="1">The sequence shown here is derived from an EMBL/GenBank/DDBJ whole genome shotgun (WGS) entry which is preliminary data.</text>
</comment>
<evidence type="ECO:0000313" key="1">
    <source>
        <dbReference type="EMBL" id="KAK3766840.1"/>
    </source>
</evidence>
<dbReference type="SUPFAM" id="SSF56672">
    <property type="entry name" value="DNA/RNA polymerases"/>
    <property type="match status" value="1"/>
</dbReference>
<sequence>MPLALNKKVITLNDLPGRTQRIEHSIRLVDDIPFRIKHYPAPIHATGAVHTEINKMLTSGIIRRSSSIYASPITVAMKNDITTRLCIGFMQLNRITLFDAEPISTSEEIVPTLNGARYFTKLMHLNKTSLANTAIRRLQSVHSISNVERTWNSITCHLAHLQPPARFKNPC</sequence>
<dbReference type="Proteomes" id="UP001283361">
    <property type="component" value="Unassembled WGS sequence"/>
</dbReference>
<protein>
    <submittedName>
        <fullName evidence="1">Uncharacterized protein</fullName>
    </submittedName>
</protein>